<dbReference type="InterPro" id="IPR026843">
    <property type="entry name" value="SbcD_C"/>
</dbReference>
<dbReference type="GO" id="GO:0006260">
    <property type="term" value="P:DNA replication"/>
    <property type="evidence" value="ECO:0007669"/>
    <property type="project" value="UniProtKB-KW"/>
</dbReference>
<dbReference type="OrthoDB" id="9773856at2"/>
<keyword evidence="6 7" id="KW-0269">Exonuclease</keyword>
<comment type="subunit">
    <text evidence="2 7">Heterodimer of SbcC and SbcD.</text>
</comment>
<keyword evidence="11" id="KW-1185">Reference proteome</keyword>
<evidence type="ECO:0000256" key="1">
    <source>
        <dbReference type="ARBA" id="ARBA00010555"/>
    </source>
</evidence>
<dbReference type="Pfam" id="PF12320">
    <property type="entry name" value="SbcD_C"/>
    <property type="match status" value="1"/>
</dbReference>
<keyword evidence="7" id="KW-0235">DNA replication</keyword>
<evidence type="ECO:0000256" key="3">
    <source>
        <dbReference type="ARBA" id="ARBA00013365"/>
    </source>
</evidence>
<keyword evidence="7" id="KW-0233">DNA recombination</keyword>
<accession>A0A0K1PI87</accession>
<evidence type="ECO:0000256" key="7">
    <source>
        <dbReference type="RuleBase" id="RU363069"/>
    </source>
</evidence>
<keyword evidence="7" id="KW-0255">Endonuclease</keyword>
<dbReference type="Pfam" id="PF00149">
    <property type="entry name" value="Metallophos"/>
    <property type="match status" value="1"/>
</dbReference>
<keyword evidence="5 7" id="KW-0378">Hydrolase</keyword>
<evidence type="ECO:0000259" key="8">
    <source>
        <dbReference type="Pfam" id="PF00149"/>
    </source>
</evidence>
<dbReference type="InterPro" id="IPR050535">
    <property type="entry name" value="DNA_Repair-Maintenance_Comp"/>
</dbReference>
<evidence type="ECO:0000313" key="10">
    <source>
        <dbReference type="EMBL" id="AKU93131.1"/>
    </source>
</evidence>
<comment type="function">
    <text evidence="7">SbcCD cleaves DNA hairpin structures. These structures can inhibit DNA replication and are intermediates in certain DNA recombination reactions. The complex acts as a 3'-&gt;5' double strand exonuclease that can open hairpins. It also has a 5' single-strand endonuclease activity.</text>
</comment>
<dbReference type="Gene3D" id="3.60.21.10">
    <property type="match status" value="1"/>
</dbReference>
<dbReference type="PATRIC" id="fig|1391653.3.peg.3673"/>
<feature type="domain" description="Calcineurin-like phosphoesterase" evidence="8">
    <location>
        <begin position="1"/>
        <end position="231"/>
    </location>
</feature>
<comment type="similarity">
    <text evidence="1 7">Belongs to the SbcD family.</text>
</comment>
<dbReference type="PANTHER" id="PTHR30337">
    <property type="entry name" value="COMPONENT OF ATP-DEPENDENT DSDNA EXONUCLEASE"/>
    <property type="match status" value="1"/>
</dbReference>
<dbReference type="InterPro" id="IPR004843">
    <property type="entry name" value="Calcineurin-like_PHP"/>
</dbReference>
<proteinExistence type="inferred from homology"/>
<dbReference type="InterPro" id="IPR004593">
    <property type="entry name" value="SbcD"/>
</dbReference>
<dbReference type="GO" id="GO:0008408">
    <property type="term" value="F:3'-5' exonuclease activity"/>
    <property type="evidence" value="ECO:0007669"/>
    <property type="project" value="InterPro"/>
</dbReference>
<evidence type="ECO:0000256" key="2">
    <source>
        <dbReference type="ARBA" id="ARBA00011322"/>
    </source>
</evidence>
<feature type="domain" description="Nuclease SbcCD subunit D C-terminal" evidence="9">
    <location>
        <begin position="281"/>
        <end position="392"/>
    </location>
</feature>
<evidence type="ECO:0000259" key="9">
    <source>
        <dbReference type="Pfam" id="PF12320"/>
    </source>
</evidence>
<keyword evidence="4 7" id="KW-0540">Nuclease</keyword>
<dbReference type="Proteomes" id="UP000055590">
    <property type="component" value="Chromosome"/>
</dbReference>
<organism evidence="10 11">
    <name type="scientific">Vulgatibacter incomptus</name>
    <dbReference type="NCBI Taxonomy" id="1391653"/>
    <lineage>
        <taxon>Bacteria</taxon>
        <taxon>Pseudomonadati</taxon>
        <taxon>Myxococcota</taxon>
        <taxon>Myxococcia</taxon>
        <taxon>Myxococcales</taxon>
        <taxon>Cystobacterineae</taxon>
        <taxon>Vulgatibacteraceae</taxon>
        <taxon>Vulgatibacter</taxon>
    </lineage>
</organism>
<dbReference type="CDD" id="cd00840">
    <property type="entry name" value="MPP_Mre11_N"/>
    <property type="match status" value="1"/>
</dbReference>
<dbReference type="RefSeq" id="WP_050727643.1">
    <property type="nucleotide sequence ID" value="NZ_CP012332.1"/>
</dbReference>
<dbReference type="InterPro" id="IPR041796">
    <property type="entry name" value="Mre11_N"/>
</dbReference>
<sequence length="418" mass="46330">MRILHTSDWHLGHTLHDVSREREHELFLEWLLEAIGAHGADALLIAGDVFDTANPPAAAQAMFYRFVAKARRRYERLEIVAIGGNHDSADRLDAPSPLLDGFDVRVVGGLARRADRSLDLDRLILPLRDREGEVRAWVAAVPFLRPADLPAVPGADDQLVEGVRATYREVLDAVRERRRPGQAIVAMGHLYMTGTRLSELSERRILGGNQHALPAEIFPDDVAYAALGHLHLAQQVGRPSVRYSGSPIPLSMSELDYPHQVCLVDLEGEGMRSVEPLRVPRFVELLRVPRSGALEREALLEALRALPNGTLPEADGADAALRPFLEVRVRQTRPDPSLRRDVEQALEGKAARLVKLGIELGGDGKSLADRVELQMLDELLPEKVFEDRWKKEHPGEPPPDLMAAFLELVGDVQQGRAS</sequence>
<evidence type="ECO:0000313" key="11">
    <source>
        <dbReference type="Proteomes" id="UP000055590"/>
    </source>
</evidence>
<dbReference type="PANTHER" id="PTHR30337:SF0">
    <property type="entry name" value="NUCLEASE SBCCD SUBUNIT D"/>
    <property type="match status" value="1"/>
</dbReference>
<dbReference type="EMBL" id="CP012332">
    <property type="protein sequence ID" value="AKU93131.1"/>
    <property type="molecule type" value="Genomic_DNA"/>
</dbReference>
<dbReference type="AlphaFoldDB" id="A0A0K1PI87"/>
<protein>
    <recommendedName>
        <fullName evidence="3 7">Nuclease SbcCD subunit D</fullName>
    </recommendedName>
</protein>
<gene>
    <name evidence="7" type="primary">sbcD</name>
    <name evidence="10" type="ORF">AKJ08_3518</name>
</gene>
<dbReference type="GO" id="GO:0004519">
    <property type="term" value="F:endonuclease activity"/>
    <property type="evidence" value="ECO:0007669"/>
    <property type="project" value="UniProtKB-KW"/>
</dbReference>
<dbReference type="InterPro" id="IPR029052">
    <property type="entry name" value="Metallo-depent_PP-like"/>
</dbReference>
<evidence type="ECO:0000256" key="4">
    <source>
        <dbReference type="ARBA" id="ARBA00022722"/>
    </source>
</evidence>
<dbReference type="STRING" id="1391653.AKJ08_3518"/>
<dbReference type="SUPFAM" id="SSF56300">
    <property type="entry name" value="Metallo-dependent phosphatases"/>
    <property type="match status" value="1"/>
</dbReference>
<name>A0A0K1PI87_9BACT</name>
<reference evidence="10 11" key="1">
    <citation type="submission" date="2015-08" db="EMBL/GenBank/DDBJ databases">
        <authorList>
            <person name="Babu N.S."/>
            <person name="Beckwith C.J."/>
            <person name="Beseler K.G."/>
            <person name="Brison A."/>
            <person name="Carone J.V."/>
            <person name="Caskin T.P."/>
            <person name="Diamond M."/>
            <person name="Durham M.E."/>
            <person name="Foxe J.M."/>
            <person name="Go M."/>
            <person name="Henderson B.A."/>
            <person name="Jones I.B."/>
            <person name="McGettigan J.A."/>
            <person name="Micheletti S.J."/>
            <person name="Nasrallah M.E."/>
            <person name="Ortiz D."/>
            <person name="Piller C.R."/>
            <person name="Privatt S.R."/>
            <person name="Schneider S.L."/>
            <person name="Sharp S."/>
            <person name="Smith T.C."/>
            <person name="Stanton J.D."/>
            <person name="Ullery H.E."/>
            <person name="Wilson R.J."/>
            <person name="Serrano M.G."/>
            <person name="Buck G."/>
            <person name="Lee V."/>
            <person name="Wang Y."/>
            <person name="Carvalho R."/>
            <person name="Voegtly L."/>
            <person name="Shi R."/>
            <person name="Duckworth R."/>
            <person name="Johnson A."/>
            <person name="Loviza R."/>
            <person name="Walstead R."/>
            <person name="Shah Z."/>
            <person name="Kiflezghi M."/>
            <person name="Wade K."/>
            <person name="Ball S.L."/>
            <person name="Bradley K.W."/>
            <person name="Asai D.J."/>
            <person name="Bowman C.A."/>
            <person name="Russell D.A."/>
            <person name="Pope W.H."/>
            <person name="Jacobs-Sera D."/>
            <person name="Hendrix R.W."/>
            <person name="Hatfull G.F."/>
        </authorList>
    </citation>
    <scope>NUCLEOTIDE SEQUENCE [LARGE SCALE GENOMIC DNA]</scope>
    <source>
        <strain evidence="10 11">DSM 27710</strain>
    </source>
</reference>
<evidence type="ECO:0000256" key="6">
    <source>
        <dbReference type="ARBA" id="ARBA00022839"/>
    </source>
</evidence>
<dbReference type="KEGG" id="vin:AKJ08_3518"/>
<evidence type="ECO:0000256" key="5">
    <source>
        <dbReference type="ARBA" id="ARBA00022801"/>
    </source>
</evidence>
<dbReference type="NCBIfam" id="TIGR00619">
    <property type="entry name" value="sbcd"/>
    <property type="match status" value="1"/>
</dbReference>
<dbReference type="GO" id="GO:0006310">
    <property type="term" value="P:DNA recombination"/>
    <property type="evidence" value="ECO:0007669"/>
    <property type="project" value="UniProtKB-KW"/>
</dbReference>